<evidence type="ECO:0000256" key="4">
    <source>
        <dbReference type="RuleBase" id="RU361185"/>
    </source>
</evidence>
<dbReference type="PANTHER" id="PTHR43053">
    <property type="entry name" value="GLYCOSIDASE FAMILY 31"/>
    <property type="match status" value="1"/>
</dbReference>
<dbReference type="InterPro" id="IPR000322">
    <property type="entry name" value="Glyco_hydro_31_TIM"/>
</dbReference>
<dbReference type="Pfam" id="PF01055">
    <property type="entry name" value="Glyco_hydro_31_2nd"/>
    <property type="match status" value="1"/>
</dbReference>
<dbReference type="Gene3D" id="2.60.40.1180">
    <property type="entry name" value="Golgi alpha-mannosidase II"/>
    <property type="match status" value="1"/>
</dbReference>
<evidence type="ECO:0000256" key="1">
    <source>
        <dbReference type="ARBA" id="ARBA00007806"/>
    </source>
</evidence>
<feature type="domain" description="Glycosyl hydrolase family 31 C-terminal" evidence="6">
    <location>
        <begin position="552"/>
        <end position="631"/>
    </location>
</feature>
<name>R4WDP5_RIPPE</name>
<dbReference type="Pfam" id="PF21365">
    <property type="entry name" value="Glyco_hydro_31_3rd"/>
    <property type="match status" value="1"/>
</dbReference>
<dbReference type="SUPFAM" id="SSF51011">
    <property type="entry name" value="Glycosyl hydrolase domain"/>
    <property type="match status" value="1"/>
</dbReference>
<dbReference type="CDD" id="cd06592">
    <property type="entry name" value="GH31_NET37"/>
    <property type="match status" value="1"/>
</dbReference>
<sequence>MNFRSQRGTLHNLSMFDQTLKCLALIANLLVVGTAARSVNKLANVDSTPTQIDVALFDDSGELTHPFHVSFGKNIGEPKECDAEDGEICLEWRNGGKLSVKKGEGDRRIISVNGEGPLEVCYKLNGDHLYGGPVVSTYPAEHSNITELPYMTGDISRFGVVLAVAERYWYTSSGLNIKVAPESPLFITQHEDKFCLIAKNEFPYLVEPSLSLQWSTCINAKNLREGLKCFFQSYEKPIPPKQVIASPIWSTWVEFKRDVSQEKAIKFYNDIKANNFKLSVMEIDDAWETCYGSEEFDKSKFPDAKAMVDLFHSEGYLTTLWVHPFVGPGCESLDKYAQYLVKDSDGSIGKTVWWNGNGTLINFMDPKAVEWFQQRLVNIQKEYGFDSFKFDAGEVAYVPGMGKDEKSVRMKHPNQFTTNYVKAASKFGALAEARVGAEAHTFDIMQRVQDTNSVWGAENWGLRSVLLSVFQLSLHGYGAVLPDMIGGNCYGDQPTKEMFIRWIQLNTFLPIIQFSLAPWKFDQETIDISRKFTDLHYEYADKIMKEFKDTSHPVINPIWWIDPEDSVAQTIDSEFLLGEDLLVAPVLEEGAVSRDIYFPKGSWKDLNTGKVYTGPGYVKGYSAPLDVLPYFEKV</sequence>
<dbReference type="InterPro" id="IPR013780">
    <property type="entry name" value="Glyco_hydro_b"/>
</dbReference>
<proteinExistence type="evidence at transcript level"/>
<keyword evidence="2 4" id="KW-0378">Hydrolase</keyword>
<accession>R4WDP5</accession>
<dbReference type="AlphaFoldDB" id="R4WDP5"/>
<evidence type="ECO:0000259" key="5">
    <source>
        <dbReference type="Pfam" id="PF01055"/>
    </source>
</evidence>
<protein>
    <submittedName>
        <fullName evidence="7">Alpha-glucosidase</fullName>
    </submittedName>
</protein>
<evidence type="ECO:0000256" key="3">
    <source>
        <dbReference type="ARBA" id="ARBA00023295"/>
    </source>
</evidence>
<dbReference type="Gene3D" id="3.20.20.80">
    <property type="entry name" value="Glycosidases"/>
    <property type="match status" value="1"/>
</dbReference>
<evidence type="ECO:0000256" key="2">
    <source>
        <dbReference type="ARBA" id="ARBA00022801"/>
    </source>
</evidence>
<dbReference type="EMBL" id="AK417719">
    <property type="protein sequence ID" value="BAN20934.1"/>
    <property type="molecule type" value="mRNA"/>
</dbReference>
<evidence type="ECO:0000313" key="7">
    <source>
        <dbReference type="EMBL" id="BAN20934.1"/>
    </source>
</evidence>
<dbReference type="GO" id="GO:0004553">
    <property type="term" value="F:hydrolase activity, hydrolyzing O-glycosyl compounds"/>
    <property type="evidence" value="ECO:0007669"/>
    <property type="project" value="InterPro"/>
</dbReference>
<dbReference type="PANTHER" id="PTHR43053:SF4">
    <property type="entry name" value="MYOGENESIS-REGULATING GLYCOSIDASE"/>
    <property type="match status" value="1"/>
</dbReference>
<evidence type="ECO:0000259" key="6">
    <source>
        <dbReference type="Pfam" id="PF21365"/>
    </source>
</evidence>
<dbReference type="InterPro" id="IPR050985">
    <property type="entry name" value="Alpha-glycosidase_related"/>
</dbReference>
<keyword evidence="3 4" id="KW-0326">Glycosidase</keyword>
<dbReference type="GO" id="GO:0005975">
    <property type="term" value="P:carbohydrate metabolic process"/>
    <property type="evidence" value="ECO:0007669"/>
    <property type="project" value="InterPro"/>
</dbReference>
<reference evidence="7" key="1">
    <citation type="journal article" date="2013" name="PLoS ONE">
        <title>Gene expression in gut symbiotic organ of stinkbug affected by extracellular bacterial symbiont.</title>
        <authorList>
            <person name="Futahashi R."/>
            <person name="Tanaka K."/>
            <person name="Tanahashi M."/>
            <person name="Nikoh N."/>
            <person name="Kikuchi Y."/>
            <person name="Lee B.L."/>
            <person name="Fukatsu T."/>
        </authorList>
    </citation>
    <scope>NUCLEOTIDE SEQUENCE</scope>
    <source>
        <tissue evidence="7">Midgut</tissue>
    </source>
</reference>
<dbReference type="InterPro" id="IPR048395">
    <property type="entry name" value="Glyco_hydro_31_C"/>
</dbReference>
<comment type="similarity">
    <text evidence="1 4">Belongs to the glycosyl hydrolase 31 family.</text>
</comment>
<organism evidence="7">
    <name type="scientific">Riptortus pedestris</name>
    <name type="common">Bean bug</name>
    <dbReference type="NCBI Taxonomy" id="329032"/>
    <lineage>
        <taxon>Eukaryota</taxon>
        <taxon>Metazoa</taxon>
        <taxon>Ecdysozoa</taxon>
        <taxon>Arthropoda</taxon>
        <taxon>Hexapoda</taxon>
        <taxon>Insecta</taxon>
        <taxon>Pterygota</taxon>
        <taxon>Neoptera</taxon>
        <taxon>Paraneoptera</taxon>
        <taxon>Hemiptera</taxon>
        <taxon>Heteroptera</taxon>
        <taxon>Panheteroptera</taxon>
        <taxon>Pentatomomorpha</taxon>
        <taxon>Coreoidea</taxon>
        <taxon>Alydidae</taxon>
        <taxon>Riptortus</taxon>
    </lineage>
</organism>
<feature type="domain" description="Glycoside hydrolase family 31 TIM barrel" evidence="5">
    <location>
        <begin position="256"/>
        <end position="539"/>
    </location>
</feature>
<dbReference type="InterPro" id="IPR017853">
    <property type="entry name" value="GH"/>
</dbReference>
<dbReference type="SUPFAM" id="SSF51445">
    <property type="entry name" value="(Trans)glycosidases"/>
    <property type="match status" value="1"/>
</dbReference>